<evidence type="ECO:0000256" key="1">
    <source>
        <dbReference type="ARBA" id="ARBA00005437"/>
    </source>
</evidence>
<accession>A0A061EI35</accession>
<gene>
    <name evidence="2" type="ORF">TCM_019769</name>
</gene>
<sequence length="145" mass="15602">MNPMAALGGILPLPAPANAYTPPTNPIVVIGEQFLAPYPVELKIQQKIFTLAENNFDVTDVNGSLIFKVKGKLFSIRDRRILLDAVGNPLVSLKQKSGAFNFVGDCMPGVLYGRVVSKVGVSKAVIVANNPFLFGLGARQHPEIE</sequence>
<evidence type="ECO:0000313" key="3">
    <source>
        <dbReference type="Proteomes" id="UP000026915"/>
    </source>
</evidence>
<reference evidence="2 3" key="1">
    <citation type="journal article" date="2013" name="Genome Biol.">
        <title>The genome sequence of the most widely cultivated cacao type and its use to identify candidate genes regulating pod color.</title>
        <authorList>
            <person name="Motamayor J.C."/>
            <person name="Mockaitis K."/>
            <person name="Schmutz J."/>
            <person name="Haiminen N."/>
            <person name="Iii D.L."/>
            <person name="Cornejo O."/>
            <person name="Findley S.D."/>
            <person name="Zheng P."/>
            <person name="Utro F."/>
            <person name="Royaert S."/>
            <person name="Saski C."/>
            <person name="Jenkins J."/>
            <person name="Podicheti R."/>
            <person name="Zhao M."/>
            <person name="Scheffler B.E."/>
            <person name="Stack J.C."/>
            <person name="Feltus F.A."/>
            <person name="Mustiga G.M."/>
            <person name="Amores F."/>
            <person name="Phillips W."/>
            <person name="Marelli J.P."/>
            <person name="May G.D."/>
            <person name="Shapiro H."/>
            <person name="Ma J."/>
            <person name="Bustamante C.D."/>
            <person name="Schnell R.J."/>
            <person name="Main D."/>
            <person name="Gilbert D."/>
            <person name="Parida L."/>
            <person name="Kuhn D.N."/>
        </authorList>
    </citation>
    <scope>NUCLEOTIDE SEQUENCE [LARGE SCALE GENOMIC DNA]</scope>
    <source>
        <strain evidence="3">cv. Matina 1-6</strain>
    </source>
</reference>
<dbReference type="STRING" id="3641.A0A061EI35"/>
<dbReference type="PANTHER" id="PTHR31087:SF58">
    <property type="entry name" value="OS07G0230700 PROTEIN"/>
    <property type="match status" value="1"/>
</dbReference>
<dbReference type="AlphaFoldDB" id="A0A061EI35"/>
<dbReference type="PANTHER" id="PTHR31087">
    <property type="match status" value="1"/>
</dbReference>
<dbReference type="Proteomes" id="UP000026915">
    <property type="component" value="Chromosome 4"/>
</dbReference>
<dbReference type="InParanoid" id="A0A061EI35"/>
<dbReference type="Gene3D" id="2.40.160.200">
    <property type="entry name" value="LURP1-related"/>
    <property type="match status" value="1"/>
</dbReference>
<dbReference type="InterPro" id="IPR007612">
    <property type="entry name" value="LOR"/>
</dbReference>
<dbReference type="InterPro" id="IPR025659">
    <property type="entry name" value="Tubby-like_C"/>
</dbReference>
<comment type="similarity">
    <text evidence="1">Belongs to the LOR family.</text>
</comment>
<dbReference type="EMBL" id="CM001882">
    <property type="protein sequence ID" value="EOY04531.1"/>
    <property type="molecule type" value="Genomic_DNA"/>
</dbReference>
<dbReference type="Gramene" id="EOY04531">
    <property type="protein sequence ID" value="EOY04531"/>
    <property type="gene ID" value="TCM_019769"/>
</dbReference>
<dbReference type="SUPFAM" id="SSF54518">
    <property type="entry name" value="Tubby C-terminal domain-like"/>
    <property type="match status" value="1"/>
</dbReference>
<dbReference type="HOGENOM" id="CLU_1790395_0_0_1"/>
<proteinExistence type="inferred from homology"/>
<protein>
    <submittedName>
        <fullName evidence="2">Uncharacterized protein</fullName>
    </submittedName>
</protein>
<keyword evidence="3" id="KW-1185">Reference proteome</keyword>
<evidence type="ECO:0000313" key="2">
    <source>
        <dbReference type="EMBL" id="EOY04531.1"/>
    </source>
</evidence>
<dbReference type="InterPro" id="IPR038595">
    <property type="entry name" value="LOR_sf"/>
</dbReference>
<organism evidence="2 3">
    <name type="scientific">Theobroma cacao</name>
    <name type="common">Cacao</name>
    <name type="synonym">Cocoa</name>
    <dbReference type="NCBI Taxonomy" id="3641"/>
    <lineage>
        <taxon>Eukaryota</taxon>
        <taxon>Viridiplantae</taxon>
        <taxon>Streptophyta</taxon>
        <taxon>Embryophyta</taxon>
        <taxon>Tracheophyta</taxon>
        <taxon>Spermatophyta</taxon>
        <taxon>Magnoliopsida</taxon>
        <taxon>eudicotyledons</taxon>
        <taxon>Gunneridae</taxon>
        <taxon>Pentapetalae</taxon>
        <taxon>rosids</taxon>
        <taxon>malvids</taxon>
        <taxon>Malvales</taxon>
        <taxon>Malvaceae</taxon>
        <taxon>Byttnerioideae</taxon>
        <taxon>Theobroma</taxon>
    </lineage>
</organism>
<name>A0A061EI35_THECC</name>
<dbReference type="Pfam" id="PF04525">
    <property type="entry name" value="LOR"/>
    <property type="match status" value="1"/>
</dbReference>